<sequence>MPISLGPPTTNPKWRGWILTLLWLAQLLIAVCLFFISLLMTIFIVGSEARSAIPWYFTATTVLFLVTTTILTVTVLYELTYTCGSLAYLSASRFYRLQLVKSIYFLLLTIFVSVRGTGTVGAANTSVWGGLWRGGMVVGPFWLALVYAVLARRKVERLFGDEEGMVLRMLW</sequence>
<dbReference type="Proteomes" id="UP001595075">
    <property type="component" value="Unassembled WGS sequence"/>
</dbReference>
<name>A0ABR4BU94_9HELO</name>
<comment type="caution">
    <text evidence="2">The sequence shown here is derived from an EMBL/GenBank/DDBJ whole genome shotgun (WGS) entry which is preliminary data.</text>
</comment>
<keyword evidence="1" id="KW-0472">Membrane</keyword>
<gene>
    <name evidence="2" type="ORF">VTL71DRAFT_9260</name>
</gene>
<reference evidence="2 3" key="1">
    <citation type="journal article" date="2024" name="Commun. Biol.">
        <title>Comparative genomic analysis of thermophilic fungi reveals convergent evolutionary adaptations and gene losses.</title>
        <authorList>
            <person name="Steindorff A.S."/>
            <person name="Aguilar-Pontes M.V."/>
            <person name="Robinson A.J."/>
            <person name="Andreopoulos B."/>
            <person name="LaButti K."/>
            <person name="Kuo A."/>
            <person name="Mondo S."/>
            <person name="Riley R."/>
            <person name="Otillar R."/>
            <person name="Haridas S."/>
            <person name="Lipzen A."/>
            <person name="Grimwood J."/>
            <person name="Schmutz J."/>
            <person name="Clum A."/>
            <person name="Reid I.D."/>
            <person name="Moisan M.C."/>
            <person name="Butler G."/>
            <person name="Nguyen T.T.M."/>
            <person name="Dewar K."/>
            <person name="Conant G."/>
            <person name="Drula E."/>
            <person name="Henrissat B."/>
            <person name="Hansel C."/>
            <person name="Singer S."/>
            <person name="Hutchinson M.I."/>
            <person name="de Vries R.P."/>
            <person name="Natvig D.O."/>
            <person name="Powell A.J."/>
            <person name="Tsang A."/>
            <person name="Grigoriev I.V."/>
        </authorList>
    </citation>
    <scope>NUCLEOTIDE SEQUENCE [LARGE SCALE GENOMIC DNA]</scope>
    <source>
        <strain evidence="2 3">CBS 494.80</strain>
    </source>
</reference>
<dbReference type="EMBL" id="JAZHXI010000021">
    <property type="protein sequence ID" value="KAL2060619.1"/>
    <property type="molecule type" value="Genomic_DNA"/>
</dbReference>
<keyword evidence="1" id="KW-1133">Transmembrane helix</keyword>
<feature type="transmembrane region" description="Helical" evidence="1">
    <location>
        <begin position="21"/>
        <end position="47"/>
    </location>
</feature>
<protein>
    <submittedName>
        <fullName evidence="2">Uncharacterized protein</fullName>
    </submittedName>
</protein>
<keyword evidence="1" id="KW-0812">Transmembrane</keyword>
<evidence type="ECO:0000313" key="3">
    <source>
        <dbReference type="Proteomes" id="UP001595075"/>
    </source>
</evidence>
<evidence type="ECO:0000313" key="2">
    <source>
        <dbReference type="EMBL" id="KAL2060619.1"/>
    </source>
</evidence>
<proteinExistence type="predicted"/>
<feature type="transmembrane region" description="Helical" evidence="1">
    <location>
        <begin position="53"/>
        <end position="79"/>
    </location>
</feature>
<accession>A0ABR4BU94</accession>
<organism evidence="2 3">
    <name type="scientific">Oculimacula yallundae</name>
    <dbReference type="NCBI Taxonomy" id="86028"/>
    <lineage>
        <taxon>Eukaryota</taxon>
        <taxon>Fungi</taxon>
        <taxon>Dikarya</taxon>
        <taxon>Ascomycota</taxon>
        <taxon>Pezizomycotina</taxon>
        <taxon>Leotiomycetes</taxon>
        <taxon>Helotiales</taxon>
        <taxon>Ploettnerulaceae</taxon>
        <taxon>Oculimacula</taxon>
    </lineage>
</organism>
<feature type="transmembrane region" description="Helical" evidence="1">
    <location>
        <begin position="130"/>
        <end position="150"/>
    </location>
</feature>
<evidence type="ECO:0000256" key="1">
    <source>
        <dbReference type="SAM" id="Phobius"/>
    </source>
</evidence>
<keyword evidence="3" id="KW-1185">Reference proteome</keyword>
<feature type="transmembrane region" description="Helical" evidence="1">
    <location>
        <begin position="99"/>
        <end position="118"/>
    </location>
</feature>